<dbReference type="EMBL" id="LACB01000315">
    <property type="protein sequence ID" value="KAJ9484737.1"/>
    <property type="molecule type" value="Genomic_DNA"/>
</dbReference>
<comment type="caution">
    <text evidence="1">The sequence shown here is derived from an EMBL/GenBank/DDBJ whole genome shotgun (WGS) entry which is preliminary data.</text>
</comment>
<dbReference type="AlphaFoldDB" id="A0AAI9X5S8"/>
<reference evidence="1" key="2">
    <citation type="journal article" date="2016" name="Fungal Biol.">
        <title>Ochratoxin A production by Penicillium thymicola.</title>
        <authorList>
            <person name="Nguyen H.D.T."/>
            <person name="McMullin D.R."/>
            <person name="Ponomareva E."/>
            <person name="Riley R."/>
            <person name="Pomraning K.R."/>
            <person name="Baker S.E."/>
            <person name="Seifert K.A."/>
        </authorList>
    </citation>
    <scope>NUCLEOTIDE SEQUENCE</scope>
    <source>
        <strain evidence="1">DAOM 180753</strain>
    </source>
</reference>
<proteinExistence type="predicted"/>
<organism evidence="1 2">
    <name type="scientific">Penicillium thymicola</name>
    <dbReference type="NCBI Taxonomy" id="293382"/>
    <lineage>
        <taxon>Eukaryota</taxon>
        <taxon>Fungi</taxon>
        <taxon>Dikarya</taxon>
        <taxon>Ascomycota</taxon>
        <taxon>Pezizomycotina</taxon>
        <taxon>Eurotiomycetes</taxon>
        <taxon>Eurotiomycetidae</taxon>
        <taxon>Eurotiales</taxon>
        <taxon>Aspergillaceae</taxon>
        <taxon>Penicillium</taxon>
    </lineage>
</organism>
<gene>
    <name evidence="1" type="ORF">VN97_g8642</name>
</gene>
<evidence type="ECO:0000313" key="2">
    <source>
        <dbReference type="Proteomes" id="UP001227192"/>
    </source>
</evidence>
<reference evidence="1" key="1">
    <citation type="submission" date="2015-06" db="EMBL/GenBank/DDBJ databases">
        <authorList>
            <person name="Nguyen H."/>
        </authorList>
    </citation>
    <scope>NUCLEOTIDE SEQUENCE</scope>
    <source>
        <strain evidence="1">DAOM 180753</strain>
    </source>
</reference>
<evidence type="ECO:0000313" key="1">
    <source>
        <dbReference type="EMBL" id="KAJ9484737.1"/>
    </source>
</evidence>
<dbReference type="Proteomes" id="UP001227192">
    <property type="component" value="Unassembled WGS sequence"/>
</dbReference>
<protein>
    <submittedName>
        <fullName evidence="1">Uncharacterized protein</fullName>
    </submittedName>
</protein>
<name>A0AAI9X5S8_PENTH</name>
<keyword evidence="2" id="KW-1185">Reference proteome</keyword>
<sequence>MRIYYQIPITGTEDVNLATLAQKFQPPEACEESFWSLDRLVREDIRAKFRVAFEEMLHCGVKPQMSRISNIICDQSIGNVRISGFRRGWPIRDKLQWSDTRYVAYALANRPDKRDWRSHPEEWEL</sequence>
<accession>A0AAI9X5S8</accession>